<feature type="transmembrane region" description="Helical" evidence="1">
    <location>
        <begin position="646"/>
        <end position="663"/>
    </location>
</feature>
<protein>
    <submittedName>
        <fullName evidence="2">SCO7613 C-terminal domain-containing membrane protein</fullName>
    </submittedName>
</protein>
<sequence>MTNFPPHPPPPAEELVLVDRELARLDAHRNRLLARRAWLVSVLRQPAAGGRALGPALGRALSAETIRPAETSSPSARNVLLVLGGLLLTIAAVAFTVVGWGRMGIGGRSAVLAALTAAALAGPLALLRRGLAATAESVAALGLALLVLDAYALHRVALPDVGAVAYTAWASTALAMVWAGYGRVVKPLRAPLPAAVAVAQLPLVLWSATAGPAPSPGWALLGTALFDVGVVVRATNPDVRALAAAGGSVTGALALVHGGLPSLMAGSPAEAAGPAALLAASAAVALFAAWKLPSASLAVSAVGGLALLAGVGAVVRTAAPEGWAAPAYLLGAVALLCAVVTPGVRARAPRGLSHGLAAASAAVHAAAFLAAVPPLLLVLAGPVAGLPDAWAGPGPDADAGPAGVLPAGVLTAAPVSLLIVAATAAATARPSLPYAVRPEWRTAASGAAGGLGWAALFLAPGAVGAGFAATAVFQTALTVAALAVAVRAAGRTAARTALGCALTGGTSVAVLSLATRPATFAVLGALLAATALSAARPRAGRAVRGVLGCAATALSTALLLAVAAAGDLAPQQAAVLMLAVPAGTALLAARLGGGHPVTLPMECAGAGAGLLAVALAQGDPATLALVLALGGVIAAGTALRADRRRVAAAVAVALWVPAAWARLHASDVVTPEAYTLPVTLAALAVGALRRRRDPSASSWTAYGPGLAVTLVPSLVAAWGDAHWARPLLLGLAALAVTLAGARWRLRAPLLIGGAVLALDALHELAPYVVQVVGALPRWAPPALAGLLLLAVGATYEQRLRNARRLRERLGRMH</sequence>
<organism evidence="2 3">
    <name type="scientific">Streptomyces amakusaensis</name>
    <dbReference type="NCBI Taxonomy" id="67271"/>
    <lineage>
        <taxon>Bacteria</taxon>
        <taxon>Bacillati</taxon>
        <taxon>Actinomycetota</taxon>
        <taxon>Actinomycetes</taxon>
        <taxon>Kitasatosporales</taxon>
        <taxon>Streptomycetaceae</taxon>
        <taxon>Streptomyces</taxon>
    </lineage>
</organism>
<evidence type="ECO:0000256" key="1">
    <source>
        <dbReference type="SAM" id="Phobius"/>
    </source>
</evidence>
<evidence type="ECO:0000313" key="3">
    <source>
        <dbReference type="Proteomes" id="UP001596160"/>
    </source>
</evidence>
<gene>
    <name evidence="2" type="ORF">ACFPRH_28815</name>
</gene>
<feature type="transmembrane region" description="Helical" evidence="1">
    <location>
        <begin position="404"/>
        <end position="428"/>
    </location>
</feature>
<dbReference type="NCBIfam" id="NF047321">
    <property type="entry name" value="SCO7613_CTERM"/>
    <property type="match status" value="1"/>
</dbReference>
<feature type="transmembrane region" description="Helical" evidence="1">
    <location>
        <begin position="621"/>
        <end position="639"/>
    </location>
</feature>
<keyword evidence="1" id="KW-0472">Membrane</keyword>
<feature type="transmembrane region" description="Helical" evidence="1">
    <location>
        <begin position="518"/>
        <end position="535"/>
    </location>
</feature>
<feature type="transmembrane region" description="Helical" evidence="1">
    <location>
        <begin position="215"/>
        <end position="234"/>
    </location>
</feature>
<evidence type="ECO:0000313" key="2">
    <source>
        <dbReference type="EMBL" id="MFC5155725.1"/>
    </source>
</evidence>
<feature type="transmembrane region" description="Helical" evidence="1">
    <location>
        <begin position="465"/>
        <end position="486"/>
    </location>
</feature>
<dbReference type="EMBL" id="JBHSKP010000025">
    <property type="protein sequence ID" value="MFC5155725.1"/>
    <property type="molecule type" value="Genomic_DNA"/>
</dbReference>
<dbReference type="Proteomes" id="UP001596160">
    <property type="component" value="Unassembled WGS sequence"/>
</dbReference>
<feature type="transmembrane region" description="Helical" evidence="1">
    <location>
        <begin position="775"/>
        <end position="795"/>
    </location>
</feature>
<feature type="transmembrane region" description="Helical" evidence="1">
    <location>
        <begin position="325"/>
        <end position="344"/>
    </location>
</feature>
<feature type="transmembrane region" description="Helical" evidence="1">
    <location>
        <begin position="272"/>
        <end position="290"/>
    </location>
</feature>
<reference evidence="3" key="1">
    <citation type="journal article" date="2019" name="Int. J. Syst. Evol. Microbiol.">
        <title>The Global Catalogue of Microorganisms (GCM) 10K type strain sequencing project: providing services to taxonomists for standard genome sequencing and annotation.</title>
        <authorList>
            <consortium name="The Broad Institute Genomics Platform"/>
            <consortium name="The Broad Institute Genome Sequencing Center for Infectious Disease"/>
            <person name="Wu L."/>
            <person name="Ma J."/>
        </authorList>
    </citation>
    <scope>NUCLEOTIDE SEQUENCE [LARGE SCALE GENOMIC DNA]</scope>
    <source>
        <strain evidence="3">PCU 266</strain>
    </source>
</reference>
<accession>A0ABW0APN7</accession>
<keyword evidence="1" id="KW-0812">Transmembrane</keyword>
<keyword evidence="3" id="KW-1185">Reference proteome</keyword>
<comment type="caution">
    <text evidence="2">The sequence shown here is derived from an EMBL/GenBank/DDBJ whole genome shotgun (WGS) entry which is preliminary data.</text>
</comment>
<feature type="transmembrane region" description="Helical" evidence="1">
    <location>
        <begin position="163"/>
        <end position="181"/>
    </location>
</feature>
<feature type="transmembrane region" description="Helical" evidence="1">
    <location>
        <begin position="297"/>
        <end position="319"/>
    </location>
</feature>
<keyword evidence="1" id="KW-1133">Transmembrane helix</keyword>
<feature type="transmembrane region" description="Helical" evidence="1">
    <location>
        <begin position="723"/>
        <end position="741"/>
    </location>
</feature>
<feature type="transmembrane region" description="Helical" evidence="1">
    <location>
        <begin position="138"/>
        <end position="157"/>
    </location>
</feature>
<feature type="transmembrane region" description="Helical" evidence="1">
    <location>
        <begin position="188"/>
        <end position="209"/>
    </location>
</feature>
<feature type="transmembrane region" description="Helical" evidence="1">
    <location>
        <begin position="748"/>
        <end position="769"/>
    </location>
</feature>
<feature type="transmembrane region" description="Helical" evidence="1">
    <location>
        <begin position="440"/>
        <end position="459"/>
    </location>
</feature>
<dbReference type="InterPro" id="IPR058062">
    <property type="entry name" value="SCO7613_C"/>
</dbReference>
<feature type="transmembrane region" description="Helical" evidence="1">
    <location>
        <begin position="106"/>
        <end position="126"/>
    </location>
</feature>
<name>A0ABW0APN7_9ACTN</name>
<feature type="transmembrane region" description="Helical" evidence="1">
    <location>
        <begin position="79"/>
        <end position="100"/>
    </location>
</feature>
<dbReference type="RefSeq" id="WP_344483829.1">
    <property type="nucleotide sequence ID" value="NZ_BAAASB010000022.1"/>
</dbReference>
<feature type="transmembrane region" description="Helical" evidence="1">
    <location>
        <begin position="356"/>
        <end position="384"/>
    </location>
</feature>
<proteinExistence type="predicted"/>
<feature type="transmembrane region" description="Helical" evidence="1">
    <location>
        <begin position="241"/>
        <end position="260"/>
    </location>
</feature>
<feature type="transmembrane region" description="Helical" evidence="1">
    <location>
        <begin position="669"/>
        <end position="687"/>
    </location>
</feature>
<feature type="transmembrane region" description="Helical" evidence="1">
    <location>
        <begin position="699"/>
        <end position="717"/>
    </location>
</feature>
<feature type="transmembrane region" description="Helical" evidence="1">
    <location>
        <begin position="493"/>
        <end position="512"/>
    </location>
</feature>
<feature type="transmembrane region" description="Helical" evidence="1">
    <location>
        <begin position="542"/>
        <end position="565"/>
    </location>
</feature>